<evidence type="ECO:0000256" key="6">
    <source>
        <dbReference type="ARBA" id="ARBA00023125"/>
    </source>
</evidence>
<dbReference type="InterPro" id="IPR010998">
    <property type="entry name" value="Integrase_recombinase_N"/>
</dbReference>
<evidence type="ECO:0000256" key="7">
    <source>
        <dbReference type="ARBA" id="ARBA00023172"/>
    </source>
</evidence>
<keyword evidence="6 9" id="KW-0238">DNA-binding</keyword>
<dbReference type="SUPFAM" id="SSF56349">
    <property type="entry name" value="DNA breaking-rejoining enzymes"/>
    <property type="match status" value="1"/>
</dbReference>
<proteinExistence type="predicted"/>
<organism evidence="12 13">
    <name type="scientific">Novimethylophilus kurashikiensis</name>
    <dbReference type="NCBI Taxonomy" id="1825523"/>
    <lineage>
        <taxon>Bacteria</taxon>
        <taxon>Pseudomonadati</taxon>
        <taxon>Pseudomonadota</taxon>
        <taxon>Betaproteobacteria</taxon>
        <taxon>Nitrosomonadales</taxon>
        <taxon>Methylophilaceae</taxon>
        <taxon>Novimethylophilus</taxon>
    </lineage>
</organism>
<evidence type="ECO:0000256" key="2">
    <source>
        <dbReference type="ARBA" id="ARBA00022490"/>
    </source>
</evidence>
<dbReference type="GO" id="GO:0007059">
    <property type="term" value="P:chromosome segregation"/>
    <property type="evidence" value="ECO:0007669"/>
    <property type="project" value="UniProtKB-KW"/>
</dbReference>
<keyword evidence="8" id="KW-0131">Cell cycle</keyword>
<gene>
    <name evidence="12" type="ORF">NMK_2392</name>
</gene>
<evidence type="ECO:0000256" key="4">
    <source>
        <dbReference type="ARBA" id="ARBA00022829"/>
    </source>
</evidence>
<dbReference type="Proteomes" id="UP000245081">
    <property type="component" value="Unassembled WGS sequence"/>
</dbReference>
<dbReference type="InterPro" id="IPR011010">
    <property type="entry name" value="DNA_brk_join_enz"/>
</dbReference>
<comment type="subcellular location">
    <subcellularLocation>
        <location evidence="1">Cytoplasm</location>
    </subcellularLocation>
</comment>
<evidence type="ECO:0000313" key="13">
    <source>
        <dbReference type="Proteomes" id="UP000245081"/>
    </source>
</evidence>
<keyword evidence="13" id="KW-1185">Reference proteome</keyword>
<dbReference type="PANTHER" id="PTHR30349:SF77">
    <property type="entry name" value="TYROSINE RECOMBINASE XERC"/>
    <property type="match status" value="1"/>
</dbReference>
<feature type="domain" description="Core-binding (CB)" evidence="11">
    <location>
        <begin position="43"/>
        <end position="150"/>
    </location>
</feature>
<dbReference type="InterPro" id="IPR050090">
    <property type="entry name" value="Tyrosine_recombinase_XerCD"/>
</dbReference>
<dbReference type="PROSITE" id="PS51898">
    <property type="entry name" value="TYR_RECOMBINASE"/>
    <property type="match status" value="1"/>
</dbReference>
<dbReference type="GO" id="GO:0015074">
    <property type="term" value="P:DNA integration"/>
    <property type="evidence" value="ECO:0007669"/>
    <property type="project" value="UniProtKB-KW"/>
</dbReference>
<dbReference type="PROSITE" id="PS51900">
    <property type="entry name" value="CB"/>
    <property type="match status" value="1"/>
</dbReference>
<evidence type="ECO:0000313" key="12">
    <source>
        <dbReference type="EMBL" id="GBG14791.1"/>
    </source>
</evidence>
<dbReference type="PANTHER" id="PTHR30349">
    <property type="entry name" value="PHAGE INTEGRASE-RELATED"/>
    <property type="match status" value="1"/>
</dbReference>
<dbReference type="GO" id="GO:0005737">
    <property type="term" value="C:cytoplasm"/>
    <property type="evidence" value="ECO:0007669"/>
    <property type="project" value="UniProtKB-SubCell"/>
</dbReference>
<evidence type="ECO:0000256" key="3">
    <source>
        <dbReference type="ARBA" id="ARBA00022618"/>
    </source>
</evidence>
<reference evidence="12 13" key="1">
    <citation type="journal article" date="2018" name="Environ. Microbiol.">
        <title>Isolation and genomic characterization of Novimethylophilus kurashikiensis gen. nov. sp. nov., a new lanthanide-dependent methylotrophic species of Methylophilaceae.</title>
        <authorList>
            <person name="Lv H."/>
            <person name="Sahin N."/>
            <person name="Tani A."/>
        </authorList>
    </citation>
    <scope>NUCLEOTIDE SEQUENCE [LARGE SCALE GENOMIC DNA]</scope>
    <source>
        <strain evidence="12 13">La2-4</strain>
    </source>
</reference>
<dbReference type="InterPro" id="IPR002104">
    <property type="entry name" value="Integrase_catalytic"/>
</dbReference>
<accession>A0A2R5FDY4</accession>
<dbReference type="AlphaFoldDB" id="A0A2R5FDY4"/>
<dbReference type="GO" id="GO:0051301">
    <property type="term" value="P:cell division"/>
    <property type="evidence" value="ECO:0007669"/>
    <property type="project" value="UniProtKB-KW"/>
</dbReference>
<dbReference type="InterPro" id="IPR013762">
    <property type="entry name" value="Integrase-like_cat_sf"/>
</dbReference>
<protein>
    <submittedName>
        <fullName evidence="12">Tyrosine recombinase XerC</fullName>
    </submittedName>
</protein>
<evidence type="ECO:0000256" key="9">
    <source>
        <dbReference type="PROSITE-ProRule" id="PRU01248"/>
    </source>
</evidence>
<evidence type="ECO:0000256" key="1">
    <source>
        <dbReference type="ARBA" id="ARBA00004496"/>
    </source>
</evidence>
<dbReference type="Pfam" id="PF00589">
    <property type="entry name" value="Phage_integrase"/>
    <property type="match status" value="1"/>
</dbReference>
<sequence>MISAELRVIPAIAPLEQMRFTPEVDGSTGLNRATGVRPQIAADTDVDAIKAWLIRFADTKTTFDNYRKEAERLLLWSVIELGKPLSSLTHEDLQVYQHFLADPQPSAKWIMTKRKMPRRHADWRPFAGPLSPTSQRQAMGILNAMLSWLVNAGYLAGNPLALSRHRQRKAKPRVTRFLEEDLWNEVKRTIEALPRETNREREHYYRVRWLFSLFYLAGIRISEVIQNTMGGFFCRKDTDGELRWWLEITGKGDKTRMVPATNELIIELGRYRREMGLSPMPSAGETCPLVLPIGGKQRFMTRSAIHIIVKTIFKLTADNLKQRGLEAANQVARLEAASAHWLRHTAGTSMAGSMDLRYVRDNLGHENLTTTNVYVHSEDNKRHAETEAKHKLNW</sequence>
<dbReference type="GO" id="GO:0003677">
    <property type="term" value="F:DNA binding"/>
    <property type="evidence" value="ECO:0007669"/>
    <property type="project" value="UniProtKB-UniRule"/>
</dbReference>
<dbReference type="RefSeq" id="WP_227871467.1">
    <property type="nucleotide sequence ID" value="NZ_BDOQ01000009.1"/>
</dbReference>
<dbReference type="GO" id="GO:0006310">
    <property type="term" value="P:DNA recombination"/>
    <property type="evidence" value="ECO:0007669"/>
    <property type="project" value="UniProtKB-KW"/>
</dbReference>
<dbReference type="Gene3D" id="1.10.443.10">
    <property type="entry name" value="Intergrase catalytic core"/>
    <property type="match status" value="1"/>
</dbReference>
<name>A0A2R5FDY4_9PROT</name>
<keyword evidence="4" id="KW-0159">Chromosome partition</keyword>
<keyword evidence="3" id="KW-0132">Cell division</keyword>
<dbReference type="EMBL" id="BDOQ01000009">
    <property type="protein sequence ID" value="GBG14791.1"/>
    <property type="molecule type" value="Genomic_DNA"/>
</dbReference>
<evidence type="ECO:0000259" key="10">
    <source>
        <dbReference type="PROSITE" id="PS51898"/>
    </source>
</evidence>
<dbReference type="Gene3D" id="1.10.150.130">
    <property type="match status" value="1"/>
</dbReference>
<keyword evidence="2" id="KW-0963">Cytoplasm</keyword>
<evidence type="ECO:0000256" key="5">
    <source>
        <dbReference type="ARBA" id="ARBA00022908"/>
    </source>
</evidence>
<comment type="caution">
    <text evidence="12">The sequence shown here is derived from an EMBL/GenBank/DDBJ whole genome shotgun (WGS) entry which is preliminary data.</text>
</comment>
<keyword evidence="5" id="KW-0229">DNA integration</keyword>
<dbReference type="InterPro" id="IPR044068">
    <property type="entry name" value="CB"/>
</dbReference>
<feature type="domain" description="Tyr recombinase" evidence="10">
    <location>
        <begin position="173"/>
        <end position="388"/>
    </location>
</feature>
<keyword evidence="7" id="KW-0233">DNA recombination</keyword>
<evidence type="ECO:0000259" key="11">
    <source>
        <dbReference type="PROSITE" id="PS51900"/>
    </source>
</evidence>
<evidence type="ECO:0000256" key="8">
    <source>
        <dbReference type="ARBA" id="ARBA00023306"/>
    </source>
</evidence>